<dbReference type="PANTHER" id="PTHR31157">
    <property type="entry name" value="SCP DOMAIN-CONTAINING PROTEIN"/>
    <property type="match status" value="1"/>
</dbReference>
<feature type="domain" description="SCP" evidence="3">
    <location>
        <begin position="144"/>
        <end position="266"/>
    </location>
</feature>
<dbReference type="PANTHER" id="PTHR31157:SF1">
    <property type="entry name" value="SCP DOMAIN-CONTAINING PROTEIN"/>
    <property type="match status" value="1"/>
</dbReference>
<accession>A0A6V8K760</accession>
<feature type="compositionally biased region" description="Low complexity" evidence="1">
    <location>
        <begin position="92"/>
        <end position="141"/>
    </location>
</feature>
<dbReference type="Gene3D" id="3.40.33.10">
    <property type="entry name" value="CAP"/>
    <property type="match status" value="1"/>
</dbReference>
<keyword evidence="2" id="KW-0812">Transmembrane</keyword>
<keyword evidence="2" id="KW-0472">Membrane</keyword>
<dbReference type="CDD" id="cd05379">
    <property type="entry name" value="CAP_bacterial"/>
    <property type="match status" value="1"/>
</dbReference>
<organism evidence="4 5">
    <name type="scientific">Phytohabitans houttuyneae</name>
    <dbReference type="NCBI Taxonomy" id="1076126"/>
    <lineage>
        <taxon>Bacteria</taxon>
        <taxon>Bacillati</taxon>
        <taxon>Actinomycetota</taxon>
        <taxon>Actinomycetes</taxon>
        <taxon>Micromonosporales</taxon>
        <taxon>Micromonosporaceae</taxon>
    </lineage>
</organism>
<keyword evidence="5" id="KW-1185">Reference proteome</keyword>
<evidence type="ECO:0000259" key="3">
    <source>
        <dbReference type="SMART" id="SM00198"/>
    </source>
</evidence>
<evidence type="ECO:0000313" key="4">
    <source>
        <dbReference type="EMBL" id="GFJ78148.1"/>
    </source>
</evidence>
<feature type="compositionally biased region" description="Basic and acidic residues" evidence="1">
    <location>
        <begin position="13"/>
        <end position="24"/>
    </location>
</feature>
<feature type="transmembrane region" description="Helical" evidence="2">
    <location>
        <begin position="40"/>
        <end position="60"/>
    </location>
</feature>
<dbReference type="AlphaFoldDB" id="A0A6V8K760"/>
<evidence type="ECO:0000313" key="5">
    <source>
        <dbReference type="Proteomes" id="UP000482800"/>
    </source>
</evidence>
<feature type="region of interest" description="Disordered" evidence="1">
    <location>
        <begin position="61"/>
        <end position="149"/>
    </location>
</feature>
<dbReference type="InterPro" id="IPR035940">
    <property type="entry name" value="CAP_sf"/>
</dbReference>
<feature type="region of interest" description="Disordered" evidence="1">
    <location>
        <begin position="1"/>
        <end position="36"/>
    </location>
</feature>
<dbReference type="Proteomes" id="UP000482800">
    <property type="component" value="Unassembled WGS sequence"/>
</dbReference>
<keyword evidence="2" id="KW-1133">Transmembrane helix</keyword>
<evidence type="ECO:0000256" key="2">
    <source>
        <dbReference type="SAM" id="Phobius"/>
    </source>
</evidence>
<dbReference type="EMBL" id="BLPF01000001">
    <property type="protein sequence ID" value="GFJ78148.1"/>
    <property type="molecule type" value="Genomic_DNA"/>
</dbReference>
<comment type="caution">
    <text evidence="4">The sequence shown here is derived from an EMBL/GenBank/DDBJ whole genome shotgun (WGS) entry which is preliminary data.</text>
</comment>
<evidence type="ECO:0000256" key="1">
    <source>
        <dbReference type="SAM" id="MobiDB-lite"/>
    </source>
</evidence>
<sequence length="269" mass="27615">MGAHPYRPARPTYRKDPMDADAPTRHTGRHRPSGRLPGPLALALLVGVLLLAFGAGAAVLRPNLSGDSGSNRTASERTDEAGGTGGFGVALAATAGPTASPKASPKPTPSKAKPRTATSPTPKRSPSRTTTRATTSGGSTAQSADENKVVDITNQERAAAGCGPVKVNTKLASAAGLHSEDQAEHNNMSHTGSDGSSPWQRSERAGYTNAIGENVAMGYRTPAAVMDGWMNSPGHRANILNCSAKAIGVGLAYASDGSPYWTQMFGSVV</sequence>
<reference evidence="4 5" key="1">
    <citation type="submission" date="2020-03" db="EMBL/GenBank/DDBJ databases">
        <title>Whole genome shotgun sequence of Phytohabitans houttuyneae NBRC 108639.</title>
        <authorList>
            <person name="Komaki H."/>
            <person name="Tamura T."/>
        </authorList>
    </citation>
    <scope>NUCLEOTIDE SEQUENCE [LARGE SCALE GENOMIC DNA]</scope>
    <source>
        <strain evidence="4 5">NBRC 108639</strain>
    </source>
</reference>
<dbReference type="InterPro" id="IPR014044">
    <property type="entry name" value="CAP_dom"/>
</dbReference>
<proteinExistence type="predicted"/>
<dbReference type="SMART" id="SM00198">
    <property type="entry name" value="SCP"/>
    <property type="match status" value="1"/>
</dbReference>
<dbReference type="Pfam" id="PF00188">
    <property type="entry name" value="CAP"/>
    <property type="match status" value="1"/>
</dbReference>
<reference evidence="4 5" key="2">
    <citation type="submission" date="2020-03" db="EMBL/GenBank/DDBJ databases">
        <authorList>
            <person name="Ichikawa N."/>
            <person name="Kimura A."/>
            <person name="Kitahashi Y."/>
            <person name="Uohara A."/>
        </authorList>
    </citation>
    <scope>NUCLEOTIDE SEQUENCE [LARGE SCALE GENOMIC DNA]</scope>
    <source>
        <strain evidence="4 5">NBRC 108639</strain>
    </source>
</reference>
<gene>
    <name evidence="4" type="ORF">Phou_023280</name>
</gene>
<dbReference type="SUPFAM" id="SSF55797">
    <property type="entry name" value="PR-1-like"/>
    <property type="match status" value="1"/>
</dbReference>
<name>A0A6V8K760_9ACTN</name>
<protein>
    <recommendedName>
        <fullName evidence="3">SCP domain-containing protein</fullName>
    </recommendedName>
</protein>